<dbReference type="SUPFAM" id="SSF48065">
    <property type="entry name" value="DBL homology domain (DH-domain)"/>
    <property type="match status" value="1"/>
</dbReference>
<dbReference type="Pfam" id="PF00621">
    <property type="entry name" value="RhoGEF"/>
    <property type="match status" value="1"/>
</dbReference>
<reference evidence="2" key="1">
    <citation type="submission" date="2023-07" db="EMBL/GenBank/DDBJ databases">
        <title>Chromosome-level genome assembly of Artemia franciscana.</title>
        <authorList>
            <person name="Jo E."/>
        </authorList>
    </citation>
    <scope>NUCLEOTIDE SEQUENCE</scope>
    <source>
        <tissue evidence="2">Whole body</tissue>
    </source>
</reference>
<feature type="domain" description="DH" evidence="1">
    <location>
        <begin position="22"/>
        <end position="93"/>
    </location>
</feature>
<sequence>MEITFLYTKGVLETKTLQLDDKLDLASHLIKPVQRMGKYALLLAQLIKLSSKATRKDFVRSFVKLECVKTHEVDDLIATERIIKFHLRHGNDLLPVDCIRESDVNLKEQGRLLRQDEFTVYQEKTKKIRYVFLFEDLILFSKAKGDPERKNLESYAYKNSYKMSEKGITVRPDGPPNSFEIGFRKQNPQNTRTFLKLPLRKPEIHG</sequence>
<dbReference type="Gene3D" id="1.20.900.10">
    <property type="entry name" value="Dbl homology (DH) domain"/>
    <property type="match status" value="1"/>
</dbReference>
<dbReference type="EMBL" id="JAVRJZ010000378">
    <property type="protein sequence ID" value="KAK2702414.1"/>
    <property type="molecule type" value="Genomic_DNA"/>
</dbReference>
<accession>A0AA88H8K7</accession>
<dbReference type="PANTHER" id="PTHR45845">
    <property type="entry name" value="RHO GUANINE NUCLEOTIDE EXCHANGE FACTOR-RELATED"/>
    <property type="match status" value="1"/>
</dbReference>
<gene>
    <name evidence="2" type="ORF">QYM36_018976</name>
</gene>
<protein>
    <recommendedName>
        <fullName evidence="1">DH domain-containing protein</fullName>
    </recommendedName>
</protein>
<dbReference type="AlphaFoldDB" id="A0AA88H8K7"/>
<proteinExistence type="predicted"/>
<name>A0AA88H8K7_ARTSF</name>
<dbReference type="Pfam" id="PF22697">
    <property type="entry name" value="SOS1_NGEF_PH"/>
    <property type="match status" value="1"/>
</dbReference>
<dbReference type="InterPro" id="IPR000219">
    <property type="entry name" value="DH_dom"/>
</dbReference>
<dbReference type="Proteomes" id="UP001187531">
    <property type="component" value="Unassembled WGS sequence"/>
</dbReference>
<dbReference type="InterPro" id="IPR011993">
    <property type="entry name" value="PH-like_dom_sf"/>
</dbReference>
<comment type="caution">
    <text evidence="2">The sequence shown here is derived from an EMBL/GenBank/DDBJ whole genome shotgun (WGS) entry which is preliminary data.</text>
</comment>
<dbReference type="PANTHER" id="PTHR45845:SF3">
    <property type="entry name" value="PURATROPHIN-1-LIKE, ISOFORM A"/>
    <property type="match status" value="1"/>
</dbReference>
<dbReference type="GO" id="GO:0005085">
    <property type="term" value="F:guanyl-nucleotide exchange factor activity"/>
    <property type="evidence" value="ECO:0007669"/>
    <property type="project" value="InterPro"/>
</dbReference>
<dbReference type="SUPFAM" id="SSF50729">
    <property type="entry name" value="PH domain-like"/>
    <property type="match status" value="1"/>
</dbReference>
<evidence type="ECO:0000313" key="3">
    <source>
        <dbReference type="Proteomes" id="UP001187531"/>
    </source>
</evidence>
<organism evidence="2 3">
    <name type="scientific">Artemia franciscana</name>
    <name type="common">Brine shrimp</name>
    <name type="synonym">Artemia sanfranciscana</name>
    <dbReference type="NCBI Taxonomy" id="6661"/>
    <lineage>
        <taxon>Eukaryota</taxon>
        <taxon>Metazoa</taxon>
        <taxon>Ecdysozoa</taxon>
        <taxon>Arthropoda</taxon>
        <taxon>Crustacea</taxon>
        <taxon>Branchiopoda</taxon>
        <taxon>Anostraca</taxon>
        <taxon>Artemiidae</taxon>
        <taxon>Artemia</taxon>
    </lineage>
</organism>
<dbReference type="Gene3D" id="2.30.29.30">
    <property type="entry name" value="Pleckstrin-homology domain (PH domain)/Phosphotyrosine-binding domain (PTB)"/>
    <property type="match status" value="1"/>
</dbReference>
<dbReference type="InterPro" id="IPR055251">
    <property type="entry name" value="SOS1_NGEF_PH"/>
</dbReference>
<keyword evidence="3" id="KW-1185">Reference proteome</keyword>
<dbReference type="InterPro" id="IPR052231">
    <property type="entry name" value="Rho_GEF_signaling-related"/>
</dbReference>
<dbReference type="InterPro" id="IPR035899">
    <property type="entry name" value="DBL_dom_sf"/>
</dbReference>
<dbReference type="PROSITE" id="PS50010">
    <property type="entry name" value="DH_2"/>
    <property type="match status" value="1"/>
</dbReference>
<evidence type="ECO:0000259" key="1">
    <source>
        <dbReference type="PROSITE" id="PS50010"/>
    </source>
</evidence>
<evidence type="ECO:0000313" key="2">
    <source>
        <dbReference type="EMBL" id="KAK2702414.1"/>
    </source>
</evidence>